<protein>
    <submittedName>
        <fullName evidence="4">Two-component system, cell cycle response regulator DivK</fullName>
    </submittedName>
</protein>
<dbReference type="Proteomes" id="UP000199226">
    <property type="component" value="Unassembled WGS sequence"/>
</dbReference>
<dbReference type="Gene3D" id="3.40.50.2300">
    <property type="match status" value="1"/>
</dbReference>
<dbReference type="AlphaFoldDB" id="A0A1G9X2E4"/>
<accession>A0A1G9X2E4</accession>
<dbReference type="InterPro" id="IPR050595">
    <property type="entry name" value="Bact_response_regulator"/>
</dbReference>
<evidence type="ECO:0000259" key="3">
    <source>
        <dbReference type="PROSITE" id="PS50110"/>
    </source>
</evidence>
<feature type="domain" description="Response regulatory" evidence="3">
    <location>
        <begin position="1"/>
        <end position="112"/>
    </location>
</feature>
<dbReference type="PROSITE" id="PS50110">
    <property type="entry name" value="RESPONSE_REGULATORY"/>
    <property type="match status" value="1"/>
</dbReference>
<dbReference type="GO" id="GO:0000160">
    <property type="term" value="P:phosphorelay signal transduction system"/>
    <property type="evidence" value="ECO:0007669"/>
    <property type="project" value="InterPro"/>
</dbReference>
<keyword evidence="5" id="KW-1185">Reference proteome</keyword>
<gene>
    <name evidence="4" type="ORF">SAMN05421813_12817</name>
</gene>
<dbReference type="STRING" id="990371.SAMN05421813_12817"/>
<dbReference type="InterPro" id="IPR001789">
    <property type="entry name" value="Sig_transdc_resp-reg_receiver"/>
</dbReference>
<organism evidence="4 5">
    <name type="scientific">Daejeonella rubra</name>
    <dbReference type="NCBI Taxonomy" id="990371"/>
    <lineage>
        <taxon>Bacteria</taxon>
        <taxon>Pseudomonadati</taxon>
        <taxon>Bacteroidota</taxon>
        <taxon>Sphingobacteriia</taxon>
        <taxon>Sphingobacteriales</taxon>
        <taxon>Sphingobacteriaceae</taxon>
        <taxon>Daejeonella</taxon>
    </lineage>
</organism>
<dbReference type="Pfam" id="PF00072">
    <property type="entry name" value="Response_reg"/>
    <property type="match status" value="1"/>
</dbReference>
<dbReference type="SUPFAM" id="SSF52172">
    <property type="entry name" value="CheY-like"/>
    <property type="match status" value="1"/>
</dbReference>
<sequence>MDDNTDILEILTLLLTEFGYEAKPLSSGERVFEEIKEFQPDLLLMDVMLANMNGLKICKDIKENIHTAMLPVILMSGSHDLANILDKTGSPNDFLAKPFDIDILLSKIEDNIRL</sequence>
<evidence type="ECO:0000313" key="4">
    <source>
        <dbReference type="EMBL" id="SDM90573.1"/>
    </source>
</evidence>
<dbReference type="PANTHER" id="PTHR44591:SF3">
    <property type="entry name" value="RESPONSE REGULATORY DOMAIN-CONTAINING PROTEIN"/>
    <property type="match status" value="1"/>
</dbReference>
<keyword evidence="1 2" id="KW-0597">Phosphoprotein</keyword>
<evidence type="ECO:0000256" key="2">
    <source>
        <dbReference type="PROSITE-ProRule" id="PRU00169"/>
    </source>
</evidence>
<name>A0A1G9X2E4_9SPHI</name>
<dbReference type="PANTHER" id="PTHR44591">
    <property type="entry name" value="STRESS RESPONSE REGULATOR PROTEIN 1"/>
    <property type="match status" value="1"/>
</dbReference>
<evidence type="ECO:0000256" key="1">
    <source>
        <dbReference type="ARBA" id="ARBA00022553"/>
    </source>
</evidence>
<proteinExistence type="predicted"/>
<dbReference type="EMBL" id="FNHH01000028">
    <property type="protein sequence ID" value="SDM90573.1"/>
    <property type="molecule type" value="Genomic_DNA"/>
</dbReference>
<evidence type="ECO:0000313" key="5">
    <source>
        <dbReference type="Proteomes" id="UP000199226"/>
    </source>
</evidence>
<reference evidence="5" key="1">
    <citation type="submission" date="2016-10" db="EMBL/GenBank/DDBJ databases">
        <authorList>
            <person name="Varghese N."/>
            <person name="Submissions S."/>
        </authorList>
    </citation>
    <scope>NUCLEOTIDE SEQUENCE [LARGE SCALE GENOMIC DNA]</scope>
    <source>
        <strain evidence="5">DSM 24536</strain>
    </source>
</reference>
<dbReference type="SMART" id="SM00448">
    <property type="entry name" value="REC"/>
    <property type="match status" value="1"/>
</dbReference>
<dbReference type="InterPro" id="IPR011006">
    <property type="entry name" value="CheY-like_superfamily"/>
</dbReference>
<feature type="modified residue" description="4-aspartylphosphate" evidence="2">
    <location>
        <position position="46"/>
    </location>
</feature>